<feature type="transmembrane region" description="Helical" evidence="7">
    <location>
        <begin position="260"/>
        <end position="280"/>
    </location>
</feature>
<keyword evidence="2" id="KW-0813">Transport</keyword>
<proteinExistence type="predicted"/>
<dbReference type="PROSITE" id="PS50850">
    <property type="entry name" value="MFS"/>
    <property type="match status" value="1"/>
</dbReference>
<evidence type="ECO:0000256" key="4">
    <source>
        <dbReference type="ARBA" id="ARBA00022692"/>
    </source>
</evidence>
<feature type="transmembrane region" description="Helical" evidence="7">
    <location>
        <begin position="346"/>
        <end position="364"/>
    </location>
</feature>
<feature type="domain" description="Major facilitator superfamily (MFS) profile" evidence="8">
    <location>
        <begin position="8"/>
        <end position="433"/>
    </location>
</feature>
<comment type="caution">
    <text evidence="9">The sequence shown here is derived from an EMBL/GenBank/DDBJ whole genome shotgun (WGS) entry which is preliminary data.</text>
</comment>
<evidence type="ECO:0000256" key="5">
    <source>
        <dbReference type="ARBA" id="ARBA00022989"/>
    </source>
</evidence>
<feature type="transmembrane region" description="Helical" evidence="7">
    <location>
        <begin position="160"/>
        <end position="179"/>
    </location>
</feature>
<evidence type="ECO:0000256" key="1">
    <source>
        <dbReference type="ARBA" id="ARBA00004651"/>
    </source>
</evidence>
<comment type="subcellular location">
    <subcellularLocation>
        <location evidence="1">Cell membrane</location>
        <topology evidence="1">Multi-pass membrane protein</topology>
    </subcellularLocation>
</comment>
<dbReference type="Gene3D" id="1.20.1250.20">
    <property type="entry name" value="MFS general substrate transporter like domains"/>
    <property type="match status" value="1"/>
</dbReference>
<feature type="transmembrane region" description="Helical" evidence="7">
    <location>
        <begin position="74"/>
        <end position="97"/>
    </location>
</feature>
<feature type="transmembrane region" description="Helical" evidence="7">
    <location>
        <begin position="411"/>
        <end position="430"/>
    </location>
</feature>
<evidence type="ECO:0000313" key="9">
    <source>
        <dbReference type="EMBL" id="MCT2582814.1"/>
    </source>
</evidence>
<evidence type="ECO:0000256" key="6">
    <source>
        <dbReference type="ARBA" id="ARBA00023136"/>
    </source>
</evidence>
<feature type="transmembrane region" description="Helical" evidence="7">
    <location>
        <begin position="103"/>
        <end position="120"/>
    </location>
</feature>
<dbReference type="InterPro" id="IPR011701">
    <property type="entry name" value="MFS"/>
</dbReference>
<keyword evidence="3" id="KW-1003">Cell membrane</keyword>
<dbReference type="Gene3D" id="1.20.1720.10">
    <property type="entry name" value="Multidrug resistance protein D"/>
    <property type="match status" value="1"/>
</dbReference>
<organism evidence="9 10">
    <name type="scientific">Actinophytocola gossypii</name>
    <dbReference type="NCBI Taxonomy" id="2812003"/>
    <lineage>
        <taxon>Bacteria</taxon>
        <taxon>Bacillati</taxon>
        <taxon>Actinomycetota</taxon>
        <taxon>Actinomycetes</taxon>
        <taxon>Pseudonocardiales</taxon>
        <taxon>Pseudonocardiaceae</taxon>
    </lineage>
</organism>
<feature type="transmembrane region" description="Helical" evidence="7">
    <location>
        <begin position="292"/>
        <end position="313"/>
    </location>
</feature>
<keyword evidence="6 7" id="KW-0472">Membrane</keyword>
<protein>
    <submittedName>
        <fullName evidence="9">MFS transporter</fullName>
    </submittedName>
</protein>
<evidence type="ECO:0000313" key="10">
    <source>
        <dbReference type="Proteomes" id="UP001156441"/>
    </source>
</evidence>
<feature type="transmembrane region" description="Helical" evidence="7">
    <location>
        <begin position="195"/>
        <end position="216"/>
    </location>
</feature>
<evidence type="ECO:0000256" key="2">
    <source>
        <dbReference type="ARBA" id="ARBA00022448"/>
    </source>
</evidence>
<feature type="transmembrane region" description="Helical" evidence="7">
    <location>
        <begin position="43"/>
        <end position="62"/>
    </location>
</feature>
<dbReference type="PANTHER" id="PTHR42718:SF46">
    <property type="entry name" value="BLR6921 PROTEIN"/>
    <property type="match status" value="1"/>
</dbReference>
<dbReference type="InterPro" id="IPR020846">
    <property type="entry name" value="MFS_dom"/>
</dbReference>
<dbReference type="RefSeq" id="WP_260190149.1">
    <property type="nucleotide sequence ID" value="NZ_JAFFZE010000006.1"/>
</dbReference>
<evidence type="ECO:0000259" key="8">
    <source>
        <dbReference type="PROSITE" id="PS50850"/>
    </source>
</evidence>
<dbReference type="EMBL" id="JAFFZE010000006">
    <property type="protein sequence ID" value="MCT2582814.1"/>
    <property type="molecule type" value="Genomic_DNA"/>
</dbReference>
<dbReference type="SUPFAM" id="SSF103473">
    <property type="entry name" value="MFS general substrate transporter"/>
    <property type="match status" value="1"/>
</dbReference>
<dbReference type="Pfam" id="PF07690">
    <property type="entry name" value="MFS_1"/>
    <property type="match status" value="1"/>
</dbReference>
<name>A0ABT2J5D9_9PSEU</name>
<feature type="transmembrane region" description="Helical" evidence="7">
    <location>
        <begin position="385"/>
        <end position="405"/>
    </location>
</feature>
<accession>A0ABT2J5D9</accession>
<keyword evidence="5 7" id="KW-1133">Transmembrane helix</keyword>
<sequence length="440" mass="44203">MERNRWGLVAAAGLAVFVAQLDATIVNVALPAIQESLGTSTAVVQWVVLGYLTPVIGLGLCAGRWVDAVDPRRALRLACAGFAVSSVAAGLAPGIGWLVAARLAQGTFAAVLLALSPVLATVSVRPDARARAFGVVMLFGTAGGMTGPVLGGWIVESFGWPWIFYLAVPAVGAVALLAARQLPLGDRLGWPARRWLVEAATFGGGAVAVLVGLSFAVAEGPAWALVAVLAVPLVAAWFRGPDAVPVRELLGTRGVLGPHLALVAVYAALFATTFLLPFVLQRGLGTTPSTAGLVLLAFPVAALVTSYGAGLVADRLGTRPVAVAGVGVIVAGLVLLLVAGGGPADLGWRLAVVGAGFGLFNGQLQVFLMGNAPSSRLGLTAATSNLVRQLGVAFGSAAGAALWAVSGADALRVGVALGVGLAVAAGIALVRTRPSAVVPV</sequence>
<keyword evidence="4 7" id="KW-0812">Transmembrane</keyword>
<evidence type="ECO:0000256" key="7">
    <source>
        <dbReference type="SAM" id="Phobius"/>
    </source>
</evidence>
<feature type="transmembrane region" description="Helical" evidence="7">
    <location>
        <begin position="222"/>
        <end position="239"/>
    </location>
</feature>
<evidence type="ECO:0000256" key="3">
    <source>
        <dbReference type="ARBA" id="ARBA00022475"/>
    </source>
</evidence>
<dbReference type="InterPro" id="IPR036259">
    <property type="entry name" value="MFS_trans_sf"/>
</dbReference>
<keyword evidence="10" id="KW-1185">Reference proteome</keyword>
<dbReference type="Proteomes" id="UP001156441">
    <property type="component" value="Unassembled WGS sequence"/>
</dbReference>
<feature type="transmembrane region" description="Helical" evidence="7">
    <location>
        <begin position="132"/>
        <end position="154"/>
    </location>
</feature>
<dbReference type="PANTHER" id="PTHR42718">
    <property type="entry name" value="MAJOR FACILITATOR SUPERFAMILY MULTIDRUG TRANSPORTER MFSC"/>
    <property type="match status" value="1"/>
</dbReference>
<dbReference type="PRINTS" id="PR01036">
    <property type="entry name" value="TCRTETB"/>
</dbReference>
<feature type="transmembrane region" description="Helical" evidence="7">
    <location>
        <begin position="320"/>
        <end position="340"/>
    </location>
</feature>
<gene>
    <name evidence="9" type="ORF">JT362_06740</name>
</gene>
<reference evidence="9 10" key="1">
    <citation type="submission" date="2021-02" db="EMBL/GenBank/DDBJ databases">
        <title>Actinophytocola xerophila sp. nov., isolated from soil of cotton cropping field.</title>
        <authorList>
            <person name="Huang R."/>
            <person name="Chen X."/>
            <person name="Ge X."/>
            <person name="Liu W."/>
        </authorList>
    </citation>
    <scope>NUCLEOTIDE SEQUENCE [LARGE SCALE GENOMIC DNA]</scope>
    <source>
        <strain evidence="9 10">S1-96</strain>
    </source>
</reference>